<dbReference type="EMBL" id="CANTFL010000823">
    <property type="protein sequence ID" value="CAI5727990.1"/>
    <property type="molecule type" value="Genomic_DNA"/>
</dbReference>
<dbReference type="PANTHER" id="PTHR12187">
    <property type="entry name" value="AGAP000124-PA"/>
    <property type="match status" value="1"/>
</dbReference>
<reference evidence="3" key="1">
    <citation type="submission" date="2022-12" db="EMBL/GenBank/DDBJ databases">
        <authorList>
            <person name="Webb A."/>
        </authorList>
    </citation>
    <scope>NUCLEOTIDE SEQUENCE</scope>
    <source>
        <strain evidence="3">Hp1</strain>
    </source>
</reference>
<organism evidence="3 4">
    <name type="scientific">Hyaloperonospora brassicae</name>
    <name type="common">Brassica downy mildew</name>
    <name type="synonym">Peronospora brassicae</name>
    <dbReference type="NCBI Taxonomy" id="162125"/>
    <lineage>
        <taxon>Eukaryota</taxon>
        <taxon>Sar</taxon>
        <taxon>Stramenopiles</taxon>
        <taxon>Oomycota</taxon>
        <taxon>Peronosporomycetes</taxon>
        <taxon>Peronosporales</taxon>
        <taxon>Peronosporaceae</taxon>
        <taxon>Hyaloperonospora</taxon>
    </lineage>
</organism>
<name>A0AAV0TUZ2_HYABA</name>
<keyword evidence="1" id="KW-0378">Hydrolase</keyword>
<evidence type="ECO:0000256" key="1">
    <source>
        <dbReference type="ARBA" id="ARBA00022801"/>
    </source>
</evidence>
<gene>
    <name evidence="3" type="ORF">HBR001_LOCUS4222</name>
</gene>
<evidence type="ECO:0000256" key="2">
    <source>
        <dbReference type="ARBA" id="ARBA00023098"/>
    </source>
</evidence>
<evidence type="ECO:0000313" key="3">
    <source>
        <dbReference type="EMBL" id="CAI5727990.1"/>
    </source>
</evidence>
<dbReference type="Proteomes" id="UP001162031">
    <property type="component" value="Unassembled WGS sequence"/>
</dbReference>
<dbReference type="GO" id="GO:0005737">
    <property type="term" value="C:cytoplasm"/>
    <property type="evidence" value="ECO:0007669"/>
    <property type="project" value="TreeGrafter"/>
</dbReference>
<proteinExistence type="predicted"/>
<keyword evidence="2" id="KW-0443">Lipid metabolism</keyword>
<dbReference type="GO" id="GO:0016316">
    <property type="term" value="F:phosphatidylinositol-3,4-bisphosphate 4-phosphatase activity"/>
    <property type="evidence" value="ECO:0007669"/>
    <property type="project" value="InterPro"/>
</dbReference>
<comment type="caution">
    <text evidence="3">The sequence shown here is derived from an EMBL/GenBank/DDBJ whole genome shotgun (WGS) entry which is preliminary data.</text>
</comment>
<keyword evidence="4" id="KW-1185">Reference proteome</keyword>
<evidence type="ECO:0000313" key="4">
    <source>
        <dbReference type="Proteomes" id="UP001162031"/>
    </source>
</evidence>
<dbReference type="AlphaFoldDB" id="A0AAV0TUZ2"/>
<dbReference type="PANTHER" id="PTHR12187:SF11">
    <property type="entry name" value="PHOSPHATIDYLINOSITOL-3,4-BISPHOSPHATE 4-PHOSPHATASE"/>
    <property type="match status" value="1"/>
</dbReference>
<dbReference type="InterPro" id="IPR039034">
    <property type="entry name" value="INPP4"/>
</dbReference>
<accession>A0AAV0TUZ2</accession>
<protein>
    <submittedName>
        <fullName evidence="3">Uncharacterized protein</fullName>
    </submittedName>
</protein>
<sequence length="213" mass="23772">MYGFGFKSSGVRQMCEELNRLHTRILKAAKASSDLTMGALGRKYNELKCDVDHRPEVAFCQAISALVTCFQQIMFLCSVESLLSIYGNELGMLGDTETAVKELGRVLIELRSMKSPRATAFRVSITSEPSGIVVELPIITRRASEYLSIACIQFQARTQYQGPFFFASFDSRGEDARKVLFQKPIRVVPVFFLQGMNEMQTVANTVGSVAERD</sequence>